<geneLocation type="plasmid" evidence="4 5">
    <name>p3</name>
</geneLocation>
<keyword evidence="1" id="KW-0997">Cell inner membrane</keyword>
<keyword evidence="1" id="KW-0812">Transmembrane</keyword>
<proteinExistence type="inferred from homology"/>
<evidence type="ECO:0000256" key="1">
    <source>
        <dbReference type="RuleBase" id="RU365021"/>
    </source>
</evidence>
<dbReference type="RefSeq" id="WP_215507818.1">
    <property type="nucleotide sequence ID" value="NZ_CP076364.1"/>
</dbReference>
<sequence length="809" mass="85152">MTALCPRQGILVALLLATALCGVAGVSLAQDSDAPVIELPVPEDMADTAPTPETDPTPETGPISKPLPSEPDSGLIRLPPPAATIPEAEGPADSPEPAAEPPAIPVLRDRGAGSAVDGAGWLIRSLPARRLPEGVLMGASLSAPGIVRLTGETAEVELVLDLPPASETPDSLQLTLRSSVNVLPEQASMQITVNDAEPVAVPLDRLGDFASIEVPTDALLAGSNRIALNLKQPHRIFCGPEASFGVWTEIDLTQTGVLVPDAALKPDAAGFAIAARSETSGGRSILLLTDETTDPALVRRVSEQLSRVLGPGARVAQGSFYGLGQHPIASIALISSDAPRAWVRQGASRGLVLQIEYLDDALPDLTPFLAAFPPAPPVTEAEIRPGVKTPISELRSGDVIGNTHYFRRDITFALPTDWLLMANQKARLDLSYGFARGLPSGAILLVKVNDETIRLLPLDEEGGEILPVLPVGFNANLLHPGQNTLSFEMMVPGNPPEGACPVMRADMLVVLDESSLTIPPSPSMVLPGLVTALLRLDPAGVVAPEDAVERDKLESEATQIAAELAPAAEVSTLVRLQVVGLGDFGLVPFEETGLSLTAVQRVLFPRAPEPDTAAATVTATPTPAAPTFSLTDEAEEPLPVEEPSAASEFVSDLWENLSPRSYLEGELRALRDSAFVGTAQSLPAWLEGRSGQALLLRPEFEQSGELWLMLGPGVSAAEVGSALNRLREDSLAQGEAALLQADGSWQIWNPIRPPRLLVTPDAGELRTALGNYASWSPLLFTLAMLGLALVSAVPALLYVLLSRRKGMGL</sequence>
<dbReference type="Gene3D" id="1.20.5.4520">
    <property type="match status" value="1"/>
</dbReference>
<dbReference type="GO" id="GO:0006011">
    <property type="term" value="P:UDP-alpha-D-glucose metabolic process"/>
    <property type="evidence" value="ECO:0007669"/>
    <property type="project" value="InterPro"/>
</dbReference>
<dbReference type="KEGG" id="gfu:KM031_20255"/>
<evidence type="ECO:0000313" key="5">
    <source>
        <dbReference type="Proteomes" id="UP000679352"/>
    </source>
</evidence>
<dbReference type="Gene3D" id="2.60.120.260">
    <property type="entry name" value="Galactose-binding domain-like"/>
    <property type="match status" value="2"/>
</dbReference>
<feature type="region of interest" description="Disordered" evidence="2">
    <location>
        <begin position="43"/>
        <end position="104"/>
    </location>
</feature>
<feature type="compositionally biased region" description="Low complexity" evidence="2">
    <location>
        <begin position="47"/>
        <end position="60"/>
    </location>
</feature>
<organism evidence="4 5">
    <name type="scientific">Gemmobacter fulvus</name>
    <dbReference type="NCBI Taxonomy" id="2840474"/>
    <lineage>
        <taxon>Bacteria</taxon>
        <taxon>Pseudomonadati</taxon>
        <taxon>Pseudomonadota</taxon>
        <taxon>Alphaproteobacteria</taxon>
        <taxon>Rhodobacterales</taxon>
        <taxon>Paracoccaceae</taxon>
        <taxon>Gemmobacter</taxon>
    </lineage>
</organism>
<dbReference type="InterPro" id="IPR048861">
    <property type="entry name" value="BscB-like_C"/>
</dbReference>
<keyword evidence="1" id="KW-0973">c-di-GMP</keyword>
<comment type="subcellular location">
    <subcellularLocation>
        <location evidence="1">Cell inner membrane</location>
    </subcellularLocation>
</comment>
<comment type="function">
    <text evidence="1">Binds the cellulose synthase activator, bis-(3'-5') cyclic diguanylic acid (c-di-GMP).</text>
</comment>
<keyword evidence="1" id="KW-1133">Transmembrane helix</keyword>
<dbReference type="Proteomes" id="UP000679352">
    <property type="component" value="Plasmid p3"/>
</dbReference>
<gene>
    <name evidence="4" type="ORF">KM031_20255</name>
</gene>
<feature type="chain" id="PRO_5038155329" description="Cyclic di-GMP-binding protein" evidence="1">
    <location>
        <begin position="30"/>
        <end position="809"/>
    </location>
</feature>
<reference evidence="4" key="1">
    <citation type="submission" date="2021-06" db="EMBL/GenBank/DDBJ databases">
        <authorList>
            <person name="Lee C.-S."/>
            <person name="Jin L."/>
        </authorList>
    </citation>
    <scope>NUCLEOTIDE SEQUENCE</scope>
    <source>
        <strain evidence="4">Con5</strain>
        <plasmid evidence="4">p3</plasmid>
    </source>
</reference>
<comment type="subunit">
    <text evidence="1">Tightly associated with the cellulose synthase catalytic subunit.</text>
</comment>
<dbReference type="GO" id="GO:0005886">
    <property type="term" value="C:plasma membrane"/>
    <property type="evidence" value="ECO:0007669"/>
    <property type="project" value="UniProtKB-SubCell"/>
</dbReference>
<dbReference type="InterPro" id="IPR018513">
    <property type="entry name" value="Cell_synthase_bac"/>
</dbReference>
<keyword evidence="1" id="KW-0472">Membrane</keyword>
<protein>
    <recommendedName>
        <fullName evidence="1">Cyclic di-GMP-binding protein</fullName>
    </recommendedName>
    <alternativeName>
        <fullName evidence="1">Cellulose synthase regulatory subunit</fullName>
    </alternativeName>
</protein>
<comment type="similarity">
    <text evidence="1">Belongs to the AcsB/BcsB family.</text>
</comment>
<keyword evidence="4" id="KW-0614">Plasmid</keyword>
<dbReference type="Gene3D" id="3.30.379.20">
    <property type="match status" value="1"/>
</dbReference>
<feature type="domain" description="Cellulose synthase subunit B-like C-terminal" evidence="3">
    <location>
        <begin position="674"/>
        <end position="803"/>
    </location>
</feature>
<accession>A0A975PD26</accession>
<keyword evidence="5" id="KW-1185">Reference proteome</keyword>
<evidence type="ECO:0000313" key="4">
    <source>
        <dbReference type="EMBL" id="QWK92921.1"/>
    </source>
</evidence>
<dbReference type="Pfam" id="PF03170">
    <property type="entry name" value="BcsB"/>
    <property type="match status" value="2"/>
</dbReference>
<feature type="compositionally biased region" description="Low complexity" evidence="2">
    <location>
        <begin position="86"/>
        <end position="97"/>
    </location>
</feature>
<name>A0A975PD26_9RHOB</name>
<feature type="transmembrane region" description="Helical" evidence="1">
    <location>
        <begin position="778"/>
        <end position="801"/>
    </location>
</feature>
<evidence type="ECO:0000259" key="3">
    <source>
        <dbReference type="Pfam" id="PF20916"/>
    </source>
</evidence>
<comment type="pathway">
    <text evidence="1">Glycan metabolism; bacterial cellulose biosynthesis.</text>
</comment>
<dbReference type="GO" id="GO:0030244">
    <property type="term" value="P:cellulose biosynthetic process"/>
    <property type="evidence" value="ECO:0007669"/>
    <property type="project" value="UniProtKB-KW"/>
</dbReference>
<dbReference type="Pfam" id="PF20916">
    <property type="entry name" value="BscB_a-b"/>
    <property type="match status" value="1"/>
</dbReference>
<feature type="signal peptide" evidence="1">
    <location>
        <begin position="1"/>
        <end position="29"/>
    </location>
</feature>
<keyword evidence="1" id="KW-0135">Cellulose biosynthesis</keyword>
<dbReference type="AlphaFoldDB" id="A0A975PD26"/>
<dbReference type="EMBL" id="CP076364">
    <property type="protein sequence ID" value="QWK92921.1"/>
    <property type="molecule type" value="Genomic_DNA"/>
</dbReference>
<keyword evidence="1" id="KW-1003">Cell membrane</keyword>
<evidence type="ECO:0000256" key="2">
    <source>
        <dbReference type="SAM" id="MobiDB-lite"/>
    </source>
</evidence>
<dbReference type="Gene3D" id="3.30.379.30">
    <property type="match status" value="1"/>
</dbReference>
<keyword evidence="1" id="KW-0732">Signal</keyword>